<keyword evidence="3" id="KW-0677">Repeat</keyword>
<evidence type="ECO:0000256" key="3">
    <source>
        <dbReference type="ARBA" id="ARBA00022737"/>
    </source>
</evidence>
<dbReference type="SMART" id="SM00355">
    <property type="entry name" value="ZnF_C2H2"/>
    <property type="match status" value="3"/>
</dbReference>
<organism evidence="9 10">
    <name type="scientific">Batillaria attramentaria</name>
    <dbReference type="NCBI Taxonomy" id="370345"/>
    <lineage>
        <taxon>Eukaryota</taxon>
        <taxon>Metazoa</taxon>
        <taxon>Spiralia</taxon>
        <taxon>Lophotrochozoa</taxon>
        <taxon>Mollusca</taxon>
        <taxon>Gastropoda</taxon>
        <taxon>Caenogastropoda</taxon>
        <taxon>Sorbeoconcha</taxon>
        <taxon>Cerithioidea</taxon>
        <taxon>Batillariidae</taxon>
        <taxon>Batillaria</taxon>
    </lineage>
</organism>
<feature type="domain" description="C2H2-type" evidence="8">
    <location>
        <begin position="48"/>
        <end position="75"/>
    </location>
</feature>
<evidence type="ECO:0000259" key="8">
    <source>
        <dbReference type="PROSITE" id="PS50157"/>
    </source>
</evidence>
<keyword evidence="2" id="KW-0479">Metal-binding</keyword>
<dbReference type="Pfam" id="PF00096">
    <property type="entry name" value="zf-C2H2"/>
    <property type="match status" value="2"/>
</dbReference>
<reference evidence="9 10" key="1">
    <citation type="journal article" date="2023" name="Sci. Data">
        <title>Genome assembly of the Korean intertidal mud-creeper Batillaria attramentaria.</title>
        <authorList>
            <person name="Patra A.K."/>
            <person name="Ho P.T."/>
            <person name="Jun S."/>
            <person name="Lee S.J."/>
            <person name="Kim Y."/>
            <person name="Won Y.J."/>
        </authorList>
    </citation>
    <scope>NUCLEOTIDE SEQUENCE [LARGE SCALE GENOMIC DNA]</scope>
    <source>
        <strain evidence="9">Wonlab-2016</strain>
    </source>
</reference>
<keyword evidence="10" id="KW-1185">Reference proteome</keyword>
<dbReference type="PANTHER" id="PTHR16515">
    <property type="entry name" value="PR DOMAIN ZINC FINGER PROTEIN"/>
    <property type="match status" value="1"/>
</dbReference>
<dbReference type="SUPFAM" id="SSF57667">
    <property type="entry name" value="beta-beta-alpha zinc fingers"/>
    <property type="match status" value="2"/>
</dbReference>
<keyword evidence="5" id="KW-0862">Zinc</keyword>
<evidence type="ECO:0000256" key="1">
    <source>
        <dbReference type="ARBA" id="ARBA00004123"/>
    </source>
</evidence>
<dbReference type="PROSITE" id="PS50157">
    <property type="entry name" value="ZINC_FINGER_C2H2_2"/>
    <property type="match status" value="3"/>
</dbReference>
<keyword evidence="4 7" id="KW-0863">Zinc-finger</keyword>
<dbReference type="InterPro" id="IPR050331">
    <property type="entry name" value="Zinc_finger"/>
</dbReference>
<evidence type="ECO:0000313" key="10">
    <source>
        <dbReference type="Proteomes" id="UP001519460"/>
    </source>
</evidence>
<evidence type="ECO:0000256" key="7">
    <source>
        <dbReference type="PROSITE-ProRule" id="PRU00042"/>
    </source>
</evidence>
<dbReference type="Gene3D" id="3.30.160.60">
    <property type="entry name" value="Classic Zinc Finger"/>
    <property type="match status" value="3"/>
</dbReference>
<dbReference type="EMBL" id="JACVVK020000409">
    <property type="protein sequence ID" value="KAK7475341.1"/>
    <property type="molecule type" value="Genomic_DNA"/>
</dbReference>
<keyword evidence="6" id="KW-0539">Nucleus</keyword>
<accession>A0ABD0JKD3</accession>
<comment type="subcellular location">
    <subcellularLocation>
        <location evidence="1">Nucleus</location>
    </subcellularLocation>
</comment>
<protein>
    <recommendedName>
        <fullName evidence="8">C2H2-type domain-containing protein</fullName>
    </recommendedName>
</protein>
<dbReference type="GO" id="GO:0005634">
    <property type="term" value="C:nucleus"/>
    <property type="evidence" value="ECO:0007669"/>
    <property type="project" value="UniProtKB-SubCell"/>
</dbReference>
<evidence type="ECO:0000256" key="2">
    <source>
        <dbReference type="ARBA" id="ARBA00022723"/>
    </source>
</evidence>
<dbReference type="InterPro" id="IPR013087">
    <property type="entry name" value="Znf_C2H2_type"/>
</dbReference>
<feature type="domain" description="C2H2-type" evidence="8">
    <location>
        <begin position="76"/>
        <end position="103"/>
    </location>
</feature>
<evidence type="ECO:0000256" key="6">
    <source>
        <dbReference type="ARBA" id="ARBA00023242"/>
    </source>
</evidence>
<name>A0ABD0JKD3_9CAEN</name>
<dbReference type="InterPro" id="IPR022755">
    <property type="entry name" value="Znf_C2H2_jaz"/>
</dbReference>
<proteinExistence type="predicted"/>
<sequence>MSDLARLKLHMRLHTGYKPYSCDVCEAAFPQYIHLKKHLLMAHSSEEFKCDICDKHFKDPKVLKDHILVHTDARPFICKVCHTGFRKKVNLKEHEGTHREDRPYICRCLDAVASFSKHTLTYCSIQGLIQGAEKTLAEDAAFAFLVQKTWTNIISTTNKERFPLWLM</sequence>
<evidence type="ECO:0000256" key="5">
    <source>
        <dbReference type="ARBA" id="ARBA00022833"/>
    </source>
</evidence>
<dbReference type="InterPro" id="IPR036236">
    <property type="entry name" value="Znf_C2H2_sf"/>
</dbReference>
<dbReference type="PROSITE" id="PS00028">
    <property type="entry name" value="ZINC_FINGER_C2H2_1"/>
    <property type="match status" value="3"/>
</dbReference>
<dbReference type="PANTHER" id="PTHR16515:SF66">
    <property type="entry name" value="C2H2-TYPE DOMAIN-CONTAINING PROTEIN"/>
    <property type="match status" value="1"/>
</dbReference>
<dbReference type="AlphaFoldDB" id="A0ABD0JKD3"/>
<dbReference type="Pfam" id="PF12171">
    <property type="entry name" value="zf-C2H2_jaz"/>
    <property type="match status" value="1"/>
</dbReference>
<dbReference type="GO" id="GO:0008270">
    <property type="term" value="F:zinc ion binding"/>
    <property type="evidence" value="ECO:0007669"/>
    <property type="project" value="UniProtKB-KW"/>
</dbReference>
<gene>
    <name evidence="9" type="ORF">BaRGS_00033417</name>
</gene>
<dbReference type="Proteomes" id="UP001519460">
    <property type="component" value="Unassembled WGS sequence"/>
</dbReference>
<feature type="domain" description="C2H2-type" evidence="8">
    <location>
        <begin position="20"/>
        <end position="48"/>
    </location>
</feature>
<evidence type="ECO:0000256" key="4">
    <source>
        <dbReference type="ARBA" id="ARBA00022771"/>
    </source>
</evidence>
<comment type="caution">
    <text evidence="9">The sequence shown here is derived from an EMBL/GenBank/DDBJ whole genome shotgun (WGS) entry which is preliminary data.</text>
</comment>
<evidence type="ECO:0000313" key="9">
    <source>
        <dbReference type="EMBL" id="KAK7475341.1"/>
    </source>
</evidence>